<dbReference type="GO" id="GO:0009089">
    <property type="term" value="P:lysine biosynthetic process via diaminopimelate"/>
    <property type="evidence" value="ECO:0007669"/>
    <property type="project" value="TreeGrafter"/>
</dbReference>
<dbReference type="InterPro" id="IPR029066">
    <property type="entry name" value="PLP-binding_barrel"/>
</dbReference>
<accession>A0A450SVR5</accession>
<dbReference type="InterPro" id="IPR022643">
    <property type="entry name" value="De-COase2_C"/>
</dbReference>
<dbReference type="InterPro" id="IPR009006">
    <property type="entry name" value="Ala_racemase/Decarboxylase_C"/>
</dbReference>
<evidence type="ECO:0000259" key="4">
    <source>
        <dbReference type="Pfam" id="PF02784"/>
    </source>
</evidence>
<feature type="domain" description="Orn/DAP/Arg decarboxylase 2 C-terminal" evidence="3">
    <location>
        <begin position="325"/>
        <end position="413"/>
    </location>
</feature>
<reference evidence="5" key="1">
    <citation type="submission" date="2019-02" db="EMBL/GenBank/DDBJ databases">
        <authorList>
            <person name="Gruber-Vodicka R. H."/>
            <person name="Seah K. B. B."/>
        </authorList>
    </citation>
    <scope>NUCLEOTIDE SEQUENCE</scope>
    <source>
        <strain evidence="5">BECK_BZ15</strain>
    </source>
</reference>
<evidence type="ECO:0000259" key="3">
    <source>
        <dbReference type="Pfam" id="PF00278"/>
    </source>
</evidence>
<dbReference type="Gene3D" id="3.20.20.10">
    <property type="entry name" value="Alanine racemase"/>
    <property type="match status" value="1"/>
</dbReference>
<dbReference type="PANTHER" id="PTHR43727">
    <property type="entry name" value="DIAMINOPIMELATE DECARBOXYLASE"/>
    <property type="match status" value="1"/>
</dbReference>
<dbReference type="GO" id="GO:0008836">
    <property type="term" value="F:diaminopimelate decarboxylase activity"/>
    <property type="evidence" value="ECO:0007669"/>
    <property type="project" value="TreeGrafter"/>
</dbReference>
<dbReference type="SUPFAM" id="SSF51419">
    <property type="entry name" value="PLP-binding barrel"/>
    <property type="match status" value="1"/>
</dbReference>
<dbReference type="PROSITE" id="PS00879">
    <property type="entry name" value="ODR_DC_2_2"/>
    <property type="match status" value="1"/>
</dbReference>
<dbReference type="InterPro" id="IPR022657">
    <property type="entry name" value="De-COase2_CS"/>
</dbReference>
<dbReference type="PANTHER" id="PTHR43727:SF2">
    <property type="entry name" value="GROUP IV DECARBOXYLASE"/>
    <property type="match status" value="1"/>
</dbReference>
<sequence length="464" mass="51957">MTTPKTTRKTTRGTYQKQAYQKPVIAALQSGRMNPFGGLPYYDRKVRADVDGVSIEDLTARFGSPLFVFSEQAIRHAVRAAKEEFGSRYPHVTFGWSYKTNYLDAIDAIFHQEGSVAEVVSEMEYDKARRLGIPGPDILFNGPHKPRSALRKAAREGAKIHIDHLDEIDDLEAVADELGQEIPVAIRLNLDTGIHPQWTRFGFNLESGQAMEAVRRIQQGGKLRLDGLHCHIGTFILDPEAYKTLAGKVAEFRYEIQDTFGVTIDYLDLGGGLPSRSKLKETFLAPDVGVPQLGDFAERITQGLRDALRPGDFPRLYLEAGRALIDEAGYLITTVFASKRLPDGRRSYILDAGINLLFTATWYKFTIETDRVLPGMGEPSVLNGPLCMNIDVVDEDVVLPPMERGTRLILSPVGAYNVTQWMQFIEYRPAVVLVTEAGEAVLIREREDLTDLLRRERLPAHLKL</sequence>
<dbReference type="EMBL" id="CAADEW010000078">
    <property type="protein sequence ID" value="VFJ58117.1"/>
    <property type="molecule type" value="Genomic_DNA"/>
</dbReference>
<keyword evidence="2" id="KW-0663">Pyridoxal phosphate</keyword>
<dbReference type="Pfam" id="PF02784">
    <property type="entry name" value="Orn_Arg_deC_N"/>
    <property type="match status" value="1"/>
</dbReference>
<evidence type="ECO:0000256" key="1">
    <source>
        <dbReference type="ARBA" id="ARBA00001933"/>
    </source>
</evidence>
<dbReference type="AlphaFoldDB" id="A0A450SVR5"/>
<comment type="cofactor">
    <cofactor evidence="1">
        <name>pyridoxal 5'-phosphate</name>
        <dbReference type="ChEBI" id="CHEBI:597326"/>
    </cofactor>
</comment>
<evidence type="ECO:0000313" key="5">
    <source>
        <dbReference type="EMBL" id="VFJ58117.1"/>
    </source>
</evidence>
<dbReference type="InterPro" id="IPR022644">
    <property type="entry name" value="De-COase2_N"/>
</dbReference>
<protein>
    <submittedName>
        <fullName evidence="5">Diaminopimelate decarboxylase</fullName>
    </submittedName>
</protein>
<feature type="domain" description="Orn/DAP/Arg decarboxylase 2 N-terminal" evidence="4">
    <location>
        <begin position="74"/>
        <end position="324"/>
    </location>
</feature>
<evidence type="ECO:0000256" key="2">
    <source>
        <dbReference type="ARBA" id="ARBA00022898"/>
    </source>
</evidence>
<name>A0A450SVR5_9GAMM</name>
<gene>
    <name evidence="5" type="ORF">BECKFW1821A_GA0114235_107815</name>
</gene>
<dbReference type="Gene3D" id="2.40.37.10">
    <property type="entry name" value="Lyase, Ornithine Decarboxylase, Chain A, domain 1"/>
    <property type="match status" value="1"/>
</dbReference>
<organism evidence="5">
    <name type="scientific">Candidatus Kentrum sp. FW</name>
    <dbReference type="NCBI Taxonomy" id="2126338"/>
    <lineage>
        <taxon>Bacteria</taxon>
        <taxon>Pseudomonadati</taxon>
        <taxon>Pseudomonadota</taxon>
        <taxon>Gammaproteobacteria</taxon>
        <taxon>Candidatus Kentrum</taxon>
    </lineage>
</organism>
<proteinExistence type="predicted"/>
<dbReference type="SUPFAM" id="SSF50621">
    <property type="entry name" value="Alanine racemase C-terminal domain-like"/>
    <property type="match status" value="1"/>
</dbReference>
<dbReference type="CDD" id="cd06841">
    <property type="entry name" value="PLPDE_III_MccE_like"/>
    <property type="match status" value="1"/>
</dbReference>
<dbReference type="Pfam" id="PF00278">
    <property type="entry name" value="Orn_DAP_Arg_deC"/>
    <property type="match status" value="1"/>
</dbReference>